<keyword evidence="4" id="KW-1133">Transmembrane helix</keyword>
<keyword evidence="1" id="KW-0805">Transcription regulation</keyword>
<feature type="transmembrane region" description="Helical" evidence="4">
    <location>
        <begin position="167"/>
        <end position="188"/>
    </location>
</feature>
<keyword evidence="6" id="KW-1185">Reference proteome</keyword>
<evidence type="ECO:0000256" key="3">
    <source>
        <dbReference type="SAM" id="MobiDB-lite"/>
    </source>
</evidence>
<dbReference type="RefSeq" id="WP_070017805.1">
    <property type="nucleotide sequence ID" value="NZ_LJGW01000294.1"/>
</dbReference>
<dbReference type="Gene3D" id="1.10.10.1320">
    <property type="entry name" value="Anti-sigma factor, zinc-finger domain"/>
    <property type="match status" value="1"/>
</dbReference>
<evidence type="ECO:0000256" key="1">
    <source>
        <dbReference type="ARBA" id="ARBA00023015"/>
    </source>
</evidence>
<comment type="caution">
    <text evidence="5">The sequence shown here is derived from an EMBL/GenBank/DDBJ whole genome shotgun (WGS) entry which is preliminary data.</text>
</comment>
<proteinExistence type="predicted"/>
<evidence type="ECO:0008006" key="7">
    <source>
        <dbReference type="Google" id="ProtNLM"/>
    </source>
</evidence>
<feature type="compositionally biased region" description="Basic and acidic residues" evidence="3">
    <location>
        <begin position="135"/>
        <end position="145"/>
    </location>
</feature>
<reference evidence="5 6" key="1">
    <citation type="journal article" date="2016" name="Front. Microbiol.">
        <title>Comparative Genomics Analysis of Streptomyces Species Reveals Their Adaptation to the Marine Environment and Their Diversity at the Genomic Level.</title>
        <authorList>
            <person name="Tian X."/>
            <person name="Zhang Z."/>
            <person name="Yang T."/>
            <person name="Chen M."/>
            <person name="Li J."/>
            <person name="Chen F."/>
            <person name="Yang J."/>
            <person name="Li W."/>
            <person name="Zhang B."/>
            <person name="Zhang Z."/>
            <person name="Wu J."/>
            <person name="Zhang C."/>
            <person name="Long L."/>
            <person name="Xiao J."/>
        </authorList>
    </citation>
    <scope>NUCLEOTIDE SEQUENCE [LARGE SCALE GENOMIC DNA]</scope>
    <source>
        <strain evidence="5 6">SCSIO 10429</strain>
    </source>
</reference>
<dbReference type="EMBL" id="LJGW01000294">
    <property type="protein sequence ID" value="OEV10463.1"/>
    <property type="molecule type" value="Genomic_DNA"/>
</dbReference>
<name>A0A1E7L342_9ACTN</name>
<evidence type="ECO:0000256" key="2">
    <source>
        <dbReference type="ARBA" id="ARBA00023163"/>
    </source>
</evidence>
<keyword evidence="4" id="KW-0472">Membrane</keyword>
<evidence type="ECO:0000256" key="4">
    <source>
        <dbReference type="SAM" id="Phobius"/>
    </source>
</evidence>
<evidence type="ECO:0000313" key="5">
    <source>
        <dbReference type="EMBL" id="OEV10463.1"/>
    </source>
</evidence>
<feature type="compositionally biased region" description="Polar residues" evidence="3">
    <location>
        <begin position="244"/>
        <end position="260"/>
    </location>
</feature>
<dbReference type="InterPro" id="IPR041916">
    <property type="entry name" value="Anti_sigma_zinc_sf"/>
</dbReference>
<gene>
    <name evidence="5" type="ORF">AN218_17390</name>
</gene>
<keyword evidence="4" id="KW-0812">Transmembrane</keyword>
<organism evidence="5 6">
    <name type="scientific">Streptomyces nanshensis</name>
    <dbReference type="NCBI Taxonomy" id="518642"/>
    <lineage>
        <taxon>Bacteria</taxon>
        <taxon>Bacillati</taxon>
        <taxon>Actinomycetota</taxon>
        <taxon>Actinomycetes</taxon>
        <taxon>Kitasatosporales</taxon>
        <taxon>Streptomycetaceae</taxon>
        <taxon>Streptomyces</taxon>
    </lineage>
</organism>
<feature type="compositionally biased region" description="Basic and acidic residues" evidence="3">
    <location>
        <begin position="221"/>
        <end position="232"/>
    </location>
</feature>
<feature type="region of interest" description="Disordered" evidence="3">
    <location>
        <begin position="221"/>
        <end position="264"/>
    </location>
</feature>
<sequence length="330" mass="34303">MTSTPFTSGARNSDGHPDVAEISALTERLLPADRASELRAHLGACRLCADVLASLEEIHGALGALPEPAPMPDDVAGRIEAALAAEALRDPSRHNASVVSRETGEHSDHSAPYGMPVREAAPPRHEAGVVSRETGATRRPADRPAGRPGGGSSGPGRHRPIRRTRRWRSALIAGAGAVVTLGLGGIVLQSMNDSPPPTAGSGPDKNERTVAASALEKHVHGLLAKHESRDSTEGSDGSPDIKSSKSPGNNPLTGGTNSVPSCVRAGVDRTETPLAVDEKVPYKGDTAYLVVLPHKGDPKRVDAYVVDPSCVGNEGSGPGDVLAKHTYTRH</sequence>
<accession>A0A1E7L342</accession>
<evidence type="ECO:0000313" key="6">
    <source>
        <dbReference type="Proteomes" id="UP000176005"/>
    </source>
</evidence>
<dbReference type="PATRIC" id="fig|518642.10.peg.3657"/>
<dbReference type="AlphaFoldDB" id="A0A1E7L342"/>
<protein>
    <recommendedName>
        <fullName evidence="7">Zinc-finger domain-containing protein</fullName>
    </recommendedName>
</protein>
<keyword evidence="2" id="KW-0804">Transcription</keyword>
<dbReference type="Proteomes" id="UP000176005">
    <property type="component" value="Unassembled WGS sequence"/>
</dbReference>
<feature type="region of interest" description="Disordered" evidence="3">
    <location>
        <begin position="90"/>
        <end position="162"/>
    </location>
</feature>